<dbReference type="RefSeq" id="WP_066770040.1">
    <property type="nucleotide sequence ID" value="NZ_CP013244.1"/>
</dbReference>
<dbReference type="InterPro" id="IPR010998">
    <property type="entry name" value="Integrase_recombinase_N"/>
</dbReference>
<dbReference type="InterPro" id="IPR044068">
    <property type="entry name" value="CB"/>
</dbReference>
<keyword evidence="2" id="KW-0229">DNA integration</keyword>
<dbReference type="EMBL" id="CP013244">
    <property type="protein sequence ID" value="ANP45920.1"/>
    <property type="molecule type" value="Genomic_DNA"/>
</dbReference>
<evidence type="ECO:0000256" key="4">
    <source>
        <dbReference type="ARBA" id="ARBA00023172"/>
    </source>
</evidence>
<feature type="domain" description="Tyr recombinase" evidence="6">
    <location>
        <begin position="203"/>
        <end position="383"/>
    </location>
</feature>
<proteinExistence type="inferred from homology"/>
<name>A0A1B1AHA9_9PROT</name>
<evidence type="ECO:0000259" key="6">
    <source>
        <dbReference type="PROSITE" id="PS51898"/>
    </source>
</evidence>
<feature type="domain" description="Core-binding (CB)" evidence="7">
    <location>
        <begin position="98"/>
        <end position="179"/>
    </location>
</feature>
<evidence type="ECO:0000256" key="2">
    <source>
        <dbReference type="ARBA" id="ARBA00022908"/>
    </source>
</evidence>
<sequence length="414" mass="47588">MPLTEPQVRTAKPDERAYKLYDSGGLFLLVTPSGGKIWRFRFKRDGKEKLLSLGTYPIVGLSAARKKRNAAIEKLQDGVDPAEERRQLKLARMQARKHTFKSVALEWHAMREDEWTPDYARQVLSRLEADVFPALGDKAVAEIKPAQMLEVLKAVEARGVLETNRRLKQYCSAIFRYGIASQYCEHDPAAPLKGALKSPGRPKHHSTIPRSEVGAFLLKLDAYDGDIETRIAINLALLMAPRTTELRAAQWTEFEQFHDAERALWRIPEARMKMGEQHLVPLSRQARTLLSVLRERTGRSKFLFPSGTREGVMSNNTMLFGLYRMGYHGRLTTHGFRRLFSTEANEQGWNEDWVERQLAHDERDRVRAAYNAAQYLPQRRELMQWWADRLDAWKAEEIAKRGLTSDGDDGSQRR</sequence>
<keyword evidence="3 5" id="KW-0238">DNA-binding</keyword>
<dbReference type="InterPro" id="IPR053876">
    <property type="entry name" value="Phage_int_M"/>
</dbReference>
<dbReference type="InterPro" id="IPR050808">
    <property type="entry name" value="Phage_Integrase"/>
</dbReference>
<evidence type="ECO:0008006" key="10">
    <source>
        <dbReference type="Google" id="ProtNLM"/>
    </source>
</evidence>
<dbReference type="GO" id="GO:0003677">
    <property type="term" value="F:DNA binding"/>
    <property type="evidence" value="ECO:0007669"/>
    <property type="project" value="UniProtKB-UniRule"/>
</dbReference>
<dbReference type="InterPro" id="IPR038488">
    <property type="entry name" value="Integrase_DNA-bd_sf"/>
</dbReference>
<evidence type="ECO:0000256" key="1">
    <source>
        <dbReference type="ARBA" id="ARBA00008857"/>
    </source>
</evidence>
<evidence type="ECO:0000259" key="7">
    <source>
        <dbReference type="PROSITE" id="PS51900"/>
    </source>
</evidence>
<dbReference type="InterPro" id="IPR013762">
    <property type="entry name" value="Integrase-like_cat_sf"/>
</dbReference>
<dbReference type="InterPro" id="IPR025166">
    <property type="entry name" value="Integrase_DNA_bind_dom"/>
</dbReference>
<dbReference type="Pfam" id="PF22022">
    <property type="entry name" value="Phage_int_M"/>
    <property type="match status" value="1"/>
</dbReference>
<dbReference type="Proteomes" id="UP000092498">
    <property type="component" value="Chromosome"/>
</dbReference>
<evidence type="ECO:0000313" key="9">
    <source>
        <dbReference type="Proteomes" id="UP000092498"/>
    </source>
</evidence>
<dbReference type="KEGG" id="cbot:ATE48_08290"/>
<dbReference type="Gene3D" id="3.30.160.390">
    <property type="entry name" value="Integrase, DNA-binding domain"/>
    <property type="match status" value="1"/>
</dbReference>
<protein>
    <recommendedName>
        <fullName evidence="10">Integrase</fullName>
    </recommendedName>
</protein>
<dbReference type="AlphaFoldDB" id="A0A1B1AHA9"/>
<gene>
    <name evidence="8" type="ORF">ATE48_08290</name>
</gene>
<dbReference type="OrthoDB" id="9795573at2"/>
<dbReference type="Gene3D" id="1.10.150.130">
    <property type="match status" value="1"/>
</dbReference>
<dbReference type="Pfam" id="PF00589">
    <property type="entry name" value="Phage_integrase"/>
    <property type="match status" value="1"/>
</dbReference>
<dbReference type="PANTHER" id="PTHR30629:SF2">
    <property type="entry name" value="PROPHAGE INTEGRASE INTS-RELATED"/>
    <property type="match status" value="1"/>
</dbReference>
<dbReference type="PANTHER" id="PTHR30629">
    <property type="entry name" value="PROPHAGE INTEGRASE"/>
    <property type="match status" value="1"/>
</dbReference>
<evidence type="ECO:0000313" key="8">
    <source>
        <dbReference type="EMBL" id="ANP45920.1"/>
    </source>
</evidence>
<dbReference type="SUPFAM" id="SSF56349">
    <property type="entry name" value="DNA breaking-rejoining enzymes"/>
    <property type="match status" value="1"/>
</dbReference>
<evidence type="ECO:0000256" key="3">
    <source>
        <dbReference type="ARBA" id="ARBA00023125"/>
    </source>
</evidence>
<accession>A0A1B1AHA9</accession>
<dbReference type="CDD" id="cd00801">
    <property type="entry name" value="INT_P4_C"/>
    <property type="match status" value="1"/>
</dbReference>
<evidence type="ECO:0000256" key="5">
    <source>
        <dbReference type="PROSITE-ProRule" id="PRU01248"/>
    </source>
</evidence>
<organism evidence="8 9">
    <name type="scientific">Candidatus Viadribacter manganicus</name>
    <dbReference type="NCBI Taxonomy" id="1759059"/>
    <lineage>
        <taxon>Bacteria</taxon>
        <taxon>Pseudomonadati</taxon>
        <taxon>Pseudomonadota</taxon>
        <taxon>Alphaproteobacteria</taxon>
        <taxon>Hyphomonadales</taxon>
        <taxon>Hyphomonadaceae</taxon>
        <taxon>Candidatus Viadribacter</taxon>
    </lineage>
</organism>
<dbReference type="GO" id="GO:0015074">
    <property type="term" value="P:DNA integration"/>
    <property type="evidence" value="ECO:0007669"/>
    <property type="project" value="UniProtKB-KW"/>
</dbReference>
<dbReference type="PROSITE" id="PS51900">
    <property type="entry name" value="CB"/>
    <property type="match status" value="1"/>
</dbReference>
<dbReference type="FunCoup" id="A0A1B1AHA9">
    <property type="interactions" value="1"/>
</dbReference>
<dbReference type="Pfam" id="PF13356">
    <property type="entry name" value="Arm-DNA-bind_3"/>
    <property type="match status" value="1"/>
</dbReference>
<dbReference type="Gene3D" id="1.10.443.10">
    <property type="entry name" value="Intergrase catalytic core"/>
    <property type="match status" value="1"/>
</dbReference>
<comment type="similarity">
    <text evidence="1">Belongs to the 'phage' integrase family.</text>
</comment>
<dbReference type="GO" id="GO:0006310">
    <property type="term" value="P:DNA recombination"/>
    <property type="evidence" value="ECO:0007669"/>
    <property type="project" value="UniProtKB-KW"/>
</dbReference>
<dbReference type="PROSITE" id="PS51898">
    <property type="entry name" value="TYR_RECOMBINASE"/>
    <property type="match status" value="1"/>
</dbReference>
<dbReference type="InterPro" id="IPR002104">
    <property type="entry name" value="Integrase_catalytic"/>
</dbReference>
<keyword evidence="9" id="KW-1185">Reference proteome</keyword>
<dbReference type="InterPro" id="IPR011010">
    <property type="entry name" value="DNA_brk_join_enz"/>
</dbReference>
<dbReference type="InParanoid" id="A0A1B1AHA9"/>
<keyword evidence="4" id="KW-0233">DNA recombination</keyword>
<reference evidence="8 9" key="1">
    <citation type="submission" date="2015-11" db="EMBL/GenBank/DDBJ databases">
        <title>Whole-Genome Sequence of Candidatus Oderbacter manganicum from the National Park Lower Oder Valley, Germany.</title>
        <authorList>
            <person name="Braun B."/>
            <person name="Liere K."/>
            <person name="Szewzyk U."/>
        </authorList>
    </citation>
    <scope>NUCLEOTIDE SEQUENCE [LARGE SCALE GENOMIC DNA]</scope>
    <source>
        <strain evidence="8 9">OTSz_A_272</strain>
    </source>
</reference>